<evidence type="ECO:0000313" key="2">
    <source>
        <dbReference type="Proteomes" id="UP000189739"/>
    </source>
</evidence>
<name>A0A1S9PFI1_9SPHI</name>
<accession>A0A1S9PFI1</accession>
<dbReference type="STRING" id="1792845.BC343_06040"/>
<dbReference type="Pfam" id="PF16248">
    <property type="entry name" value="DUF4905"/>
    <property type="match status" value="1"/>
</dbReference>
<dbReference type="Proteomes" id="UP000189739">
    <property type="component" value="Unassembled WGS sequence"/>
</dbReference>
<keyword evidence="2" id="KW-1185">Reference proteome</keyword>
<protein>
    <recommendedName>
        <fullName evidence="3">DUF4905 domain-containing protein</fullName>
    </recommendedName>
</protein>
<dbReference type="AlphaFoldDB" id="A0A1S9PFI1"/>
<dbReference type="EMBL" id="MBTF01000012">
    <property type="protein sequence ID" value="OOQ59723.1"/>
    <property type="molecule type" value="Genomic_DNA"/>
</dbReference>
<organism evidence="1 2">
    <name type="scientific">Mucilaginibacter pedocola</name>
    <dbReference type="NCBI Taxonomy" id="1792845"/>
    <lineage>
        <taxon>Bacteria</taxon>
        <taxon>Pseudomonadati</taxon>
        <taxon>Bacteroidota</taxon>
        <taxon>Sphingobacteriia</taxon>
        <taxon>Sphingobacteriales</taxon>
        <taxon>Sphingobacteriaceae</taxon>
        <taxon>Mucilaginibacter</taxon>
    </lineage>
</organism>
<reference evidence="1 2" key="1">
    <citation type="submission" date="2016-07" db="EMBL/GenBank/DDBJ databases">
        <title>Genomic analysis of zinc-resistant bacterium Mucilaginibacter pedocola TBZ30.</title>
        <authorList>
            <person name="Huang J."/>
            <person name="Tang J."/>
        </authorList>
    </citation>
    <scope>NUCLEOTIDE SEQUENCE [LARGE SCALE GENOMIC DNA]</scope>
    <source>
        <strain evidence="1 2">TBZ30</strain>
    </source>
</reference>
<sequence>MLQPLLSHQFAATIWRMEIDELTDTLVLEVRNETEKQVSFASVSLTTGQLNFEGFTTDERWLAGVDALYNNVALLHYYKHENGPEHKGITAIDAGTSAPVWNNYSLALSHLSINGPIVYNTALQPKKLVLIDAQTGQTLRNASPEDKPLANSIVIPSLLPASDFVEGSLPEAPFGNIVHSLNHNGYRIVSLHTLKNGGLQQRIYILDGETIRYTDLLNEDIQKLQPEAFVIHKNALVYVKNRTNIIVLAL</sequence>
<proteinExistence type="predicted"/>
<dbReference type="InterPro" id="IPR032595">
    <property type="entry name" value="DUF4905"/>
</dbReference>
<evidence type="ECO:0008006" key="3">
    <source>
        <dbReference type="Google" id="ProtNLM"/>
    </source>
</evidence>
<comment type="caution">
    <text evidence="1">The sequence shown here is derived from an EMBL/GenBank/DDBJ whole genome shotgun (WGS) entry which is preliminary data.</text>
</comment>
<gene>
    <name evidence="1" type="ORF">BC343_06040</name>
</gene>
<evidence type="ECO:0000313" key="1">
    <source>
        <dbReference type="EMBL" id="OOQ59723.1"/>
    </source>
</evidence>